<dbReference type="InterPro" id="IPR011495">
    <property type="entry name" value="Sig_transdc_His_kin_sub2_dim/P"/>
</dbReference>
<keyword evidence="8" id="KW-0175">Coiled coil</keyword>
<dbReference type="InterPro" id="IPR005467">
    <property type="entry name" value="His_kinase_dom"/>
</dbReference>
<feature type="coiled-coil region" evidence="8">
    <location>
        <begin position="25"/>
        <end position="154"/>
    </location>
</feature>
<evidence type="ECO:0000256" key="8">
    <source>
        <dbReference type="SAM" id="Coils"/>
    </source>
</evidence>
<keyword evidence="6" id="KW-0418">Kinase</keyword>
<keyword evidence="11" id="KW-1185">Reference proteome</keyword>
<sequence>MSRSPRKEAHSRHPEEAPEAMRRLIDDLRRDLAISGIEREQLQLEAEELREQTTLYAQVCATLEARLDAVTGQLRRTERTLVEVRQRVDDERIFRRSLERQLLASRVEADTAEEEFRVALEELDQSSRELAESNARLRDLNETLERQVDRRTAALKAALADRDALIHEIHHQTRNNLQVISSLLNLQASRLEEPSAREVRKSFGRIQTMSLVHGLVFDDSSTADMPIGPLIATVCDRMAAELEPSPGIAVQVTGGTGLVPLKVAGQLALIVAELVANALTHAYPPGDAGSGPNGTVEITVTGEPRVSIIRVRDDGIGLDESRTASRRGLGLLLVRTLARQVGARIRFASAATPDASPRPLRGTEVEIRLPRID</sequence>
<evidence type="ECO:0000313" key="10">
    <source>
        <dbReference type="EMBL" id="QQP88652.1"/>
    </source>
</evidence>
<evidence type="ECO:0000256" key="7">
    <source>
        <dbReference type="ARBA" id="ARBA00022840"/>
    </source>
</evidence>
<gene>
    <name evidence="10" type="ORF">IGS68_21920</name>
</gene>
<dbReference type="Gene3D" id="3.30.565.10">
    <property type="entry name" value="Histidine kinase-like ATPase, C-terminal domain"/>
    <property type="match status" value="1"/>
</dbReference>
<evidence type="ECO:0000259" key="9">
    <source>
        <dbReference type="PROSITE" id="PS50109"/>
    </source>
</evidence>
<keyword evidence="7 10" id="KW-0067">ATP-binding</keyword>
<proteinExistence type="predicted"/>
<name>A0ABX7B843_9PROT</name>
<keyword evidence="4" id="KW-0808">Transferase</keyword>
<dbReference type="Pfam" id="PF07568">
    <property type="entry name" value="HisKA_2"/>
    <property type="match status" value="1"/>
</dbReference>
<organism evidence="10 11">
    <name type="scientific">Skermanella cutis</name>
    <dbReference type="NCBI Taxonomy" id="2775420"/>
    <lineage>
        <taxon>Bacteria</taxon>
        <taxon>Pseudomonadati</taxon>
        <taxon>Pseudomonadota</taxon>
        <taxon>Alphaproteobacteria</taxon>
        <taxon>Rhodospirillales</taxon>
        <taxon>Azospirillaceae</taxon>
        <taxon>Skermanella</taxon>
    </lineage>
</organism>
<dbReference type="PANTHER" id="PTHR41523">
    <property type="entry name" value="TWO-COMPONENT SYSTEM SENSOR PROTEIN"/>
    <property type="match status" value="1"/>
</dbReference>
<dbReference type="PROSITE" id="PS50109">
    <property type="entry name" value="HIS_KIN"/>
    <property type="match status" value="1"/>
</dbReference>
<accession>A0ABX7B843</accession>
<evidence type="ECO:0000256" key="4">
    <source>
        <dbReference type="ARBA" id="ARBA00022679"/>
    </source>
</evidence>
<feature type="domain" description="Histidine kinase" evidence="9">
    <location>
        <begin position="168"/>
        <end position="373"/>
    </location>
</feature>
<evidence type="ECO:0000256" key="1">
    <source>
        <dbReference type="ARBA" id="ARBA00000085"/>
    </source>
</evidence>
<evidence type="ECO:0000256" key="3">
    <source>
        <dbReference type="ARBA" id="ARBA00022553"/>
    </source>
</evidence>
<dbReference type="EMBL" id="CP067420">
    <property type="protein sequence ID" value="QQP88652.1"/>
    <property type="molecule type" value="Genomic_DNA"/>
</dbReference>
<dbReference type="PANTHER" id="PTHR41523:SF8">
    <property type="entry name" value="ETHYLENE RESPONSE SENSOR PROTEIN"/>
    <property type="match status" value="1"/>
</dbReference>
<dbReference type="SMART" id="SM00387">
    <property type="entry name" value="HATPase_c"/>
    <property type="match status" value="1"/>
</dbReference>
<keyword evidence="3" id="KW-0597">Phosphoprotein</keyword>
<keyword evidence="5" id="KW-0547">Nucleotide-binding</keyword>
<dbReference type="GO" id="GO:0005524">
    <property type="term" value="F:ATP binding"/>
    <property type="evidence" value="ECO:0007669"/>
    <property type="project" value="UniProtKB-KW"/>
</dbReference>
<protein>
    <recommendedName>
        <fullName evidence="2">histidine kinase</fullName>
        <ecNumber evidence="2">2.7.13.3</ecNumber>
    </recommendedName>
</protein>
<comment type="catalytic activity">
    <reaction evidence="1">
        <text>ATP + protein L-histidine = ADP + protein N-phospho-L-histidine.</text>
        <dbReference type="EC" id="2.7.13.3"/>
    </reaction>
</comment>
<dbReference type="EC" id="2.7.13.3" evidence="2"/>
<dbReference type="InterPro" id="IPR036890">
    <property type="entry name" value="HATPase_C_sf"/>
</dbReference>
<dbReference type="Gene3D" id="3.30.450.20">
    <property type="entry name" value="PAS domain"/>
    <property type="match status" value="1"/>
</dbReference>
<evidence type="ECO:0000256" key="2">
    <source>
        <dbReference type="ARBA" id="ARBA00012438"/>
    </source>
</evidence>
<evidence type="ECO:0000256" key="5">
    <source>
        <dbReference type="ARBA" id="ARBA00022741"/>
    </source>
</evidence>
<evidence type="ECO:0000256" key="6">
    <source>
        <dbReference type="ARBA" id="ARBA00022777"/>
    </source>
</evidence>
<reference evidence="10" key="1">
    <citation type="submission" date="2021-02" db="EMBL/GenBank/DDBJ databases">
        <title>Skermanella TT6 skin isolate.</title>
        <authorList>
            <person name="Lee K."/>
            <person name="Ganzorig M."/>
        </authorList>
    </citation>
    <scope>NUCLEOTIDE SEQUENCE</scope>
    <source>
        <strain evidence="10">TT6</strain>
    </source>
</reference>
<dbReference type="Pfam" id="PF02518">
    <property type="entry name" value="HATPase_c"/>
    <property type="match status" value="1"/>
</dbReference>
<dbReference type="InterPro" id="IPR003594">
    <property type="entry name" value="HATPase_dom"/>
</dbReference>
<evidence type="ECO:0000313" key="11">
    <source>
        <dbReference type="Proteomes" id="UP000595197"/>
    </source>
</evidence>
<dbReference type="RefSeq" id="WP_201073853.1">
    <property type="nucleotide sequence ID" value="NZ_CP067420.1"/>
</dbReference>
<dbReference type="SUPFAM" id="SSF55874">
    <property type="entry name" value="ATPase domain of HSP90 chaperone/DNA topoisomerase II/histidine kinase"/>
    <property type="match status" value="1"/>
</dbReference>
<dbReference type="Proteomes" id="UP000595197">
    <property type="component" value="Chromosome"/>
</dbReference>